<sequence>YAAESLFNSDIVSGEYHFSTTRGQNQVFDFNRETLAQVDELVDMMLNGVGEGSFIPTEDAADCKSCDYRDICRVTEGYKKVVSPLTEWSKEQMSIGSSAAFDSLKRVRAL</sequence>
<name>A0A382QT98_9ZZZZ</name>
<gene>
    <name evidence="1" type="ORF">METZ01_LOCUS340916</name>
</gene>
<organism evidence="1">
    <name type="scientific">marine metagenome</name>
    <dbReference type="NCBI Taxonomy" id="408172"/>
    <lineage>
        <taxon>unclassified sequences</taxon>
        <taxon>metagenomes</taxon>
        <taxon>ecological metagenomes</taxon>
    </lineage>
</organism>
<evidence type="ECO:0008006" key="2">
    <source>
        <dbReference type="Google" id="ProtNLM"/>
    </source>
</evidence>
<proteinExistence type="predicted"/>
<protein>
    <recommendedName>
        <fullName evidence="2">PD-(D/E)XK endonuclease-like domain-containing protein</fullName>
    </recommendedName>
</protein>
<evidence type="ECO:0000313" key="1">
    <source>
        <dbReference type="EMBL" id="SVC88062.1"/>
    </source>
</evidence>
<feature type="non-terminal residue" evidence="1">
    <location>
        <position position="1"/>
    </location>
</feature>
<dbReference type="AlphaFoldDB" id="A0A382QT98"/>
<reference evidence="1" key="1">
    <citation type="submission" date="2018-05" db="EMBL/GenBank/DDBJ databases">
        <authorList>
            <person name="Lanie J.A."/>
            <person name="Ng W.-L."/>
            <person name="Kazmierczak K.M."/>
            <person name="Andrzejewski T.M."/>
            <person name="Davidsen T.M."/>
            <person name="Wayne K.J."/>
            <person name="Tettelin H."/>
            <person name="Glass J.I."/>
            <person name="Rusch D."/>
            <person name="Podicherti R."/>
            <person name="Tsui H.-C.T."/>
            <person name="Winkler M.E."/>
        </authorList>
    </citation>
    <scope>NUCLEOTIDE SEQUENCE</scope>
</reference>
<dbReference type="EMBL" id="UINC01116369">
    <property type="protein sequence ID" value="SVC88062.1"/>
    <property type="molecule type" value="Genomic_DNA"/>
</dbReference>
<accession>A0A382QT98</accession>